<keyword evidence="4" id="KW-1185">Reference proteome</keyword>
<feature type="region of interest" description="Disordered" evidence="1">
    <location>
        <begin position="282"/>
        <end position="303"/>
    </location>
</feature>
<dbReference type="InParanoid" id="A0A3N4L063"/>
<name>A0A3N4L063_9PEZI</name>
<feature type="transmembrane region" description="Helical" evidence="2">
    <location>
        <begin position="33"/>
        <end position="51"/>
    </location>
</feature>
<accession>A0A3N4L063</accession>
<dbReference type="EMBL" id="ML119115">
    <property type="protein sequence ID" value="RPB15049.1"/>
    <property type="molecule type" value="Genomic_DNA"/>
</dbReference>
<organism evidence="3 4">
    <name type="scientific">Morchella conica CCBAS932</name>
    <dbReference type="NCBI Taxonomy" id="1392247"/>
    <lineage>
        <taxon>Eukaryota</taxon>
        <taxon>Fungi</taxon>
        <taxon>Dikarya</taxon>
        <taxon>Ascomycota</taxon>
        <taxon>Pezizomycotina</taxon>
        <taxon>Pezizomycetes</taxon>
        <taxon>Pezizales</taxon>
        <taxon>Morchellaceae</taxon>
        <taxon>Morchella</taxon>
    </lineage>
</organism>
<dbReference type="AlphaFoldDB" id="A0A3N4L063"/>
<reference evidence="3 4" key="1">
    <citation type="journal article" date="2018" name="Nat. Ecol. Evol.">
        <title>Pezizomycetes genomes reveal the molecular basis of ectomycorrhizal truffle lifestyle.</title>
        <authorList>
            <person name="Murat C."/>
            <person name="Payen T."/>
            <person name="Noel B."/>
            <person name="Kuo A."/>
            <person name="Morin E."/>
            <person name="Chen J."/>
            <person name="Kohler A."/>
            <person name="Krizsan K."/>
            <person name="Balestrini R."/>
            <person name="Da Silva C."/>
            <person name="Montanini B."/>
            <person name="Hainaut M."/>
            <person name="Levati E."/>
            <person name="Barry K.W."/>
            <person name="Belfiori B."/>
            <person name="Cichocki N."/>
            <person name="Clum A."/>
            <person name="Dockter R.B."/>
            <person name="Fauchery L."/>
            <person name="Guy J."/>
            <person name="Iotti M."/>
            <person name="Le Tacon F."/>
            <person name="Lindquist E.A."/>
            <person name="Lipzen A."/>
            <person name="Malagnac F."/>
            <person name="Mello A."/>
            <person name="Molinier V."/>
            <person name="Miyauchi S."/>
            <person name="Poulain J."/>
            <person name="Riccioni C."/>
            <person name="Rubini A."/>
            <person name="Sitrit Y."/>
            <person name="Splivallo R."/>
            <person name="Traeger S."/>
            <person name="Wang M."/>
            <person name="Zifcakova L."/>
            <person name="Wipf D."/>
            <person name="Zambonelli A."/>
            <person name="Paolocci F."/>
            <person name="Nowrousian M."/>
            <person name="Ottonello S."/>
            <person name="Baldrian P."/>
            <person name="Spatafora J.W."/>
            <person name="Henrissat B."/>
            <person name="Nagy L.G."/>
            <person name="Aury J.M."/>
            <person name="Wincker P."/>
            <person name="Grigoriev I.V."/>
            <person name="Bonfante P."/>
            <person name="Martin F.M."/>
        </authorList>
    </citation>
    <scope>NUCLEOTIDE SEQUENCE [LARGE SCALE GENOMIC DNA]</scope>
    <source>
        <strain evidence="3 4">CCBAS932</strain>
    </source>
</reference>
<gene>
    <name evidence="3" type="ORF">P167DRAFT_533631</name>
</gene>
<sequence length="303" mass="34150">MANSCPYSLQLQVYPYKDVLSNLKLDISSLDQIILLLIFAVRLILQLFFSLGRSLSYAYKLCPTHLCHKHIYPSFTRGLLSFHTCPGHERIRSITTHEAGSIPADVPTGHQIPVPPTQYYIDAASTGCGADQGLTRFKEDHQGSAAAPETNSTNRISSNDERWNYMLVTKLPEADYEVQEVDIDEENNSEDNFYSYQMWEGYRVKHEPRSHFIWQHSTDTLFALAVDGSVYGFSIDFECGYLISDTIEGAMSYITNPGTRAKGPARPPWGPYDINAEDMFGEKFGDEDYDSGIDDCDSESECD</sequence>
<evidence type="ECO:0000313" key="4">
    <source>
        <dbReference type="Proteomes" id="UP000277580"/>
    </source>
</evidence>
<evidence type="ECO:0000256" key="2">
    <source>
        <dbReference type="SAM" id="Phobius"/>
    </source>
</evidence>
<evidence type="ECO:0000313" key="3">
    <source>
        <dbReference type="EMBL" id="RPB15049.1"/>
    </source>
</evidence>
<proteinExistence type="predicted"/>
<dbReference type="Proteomes" id="UP000277580">
    <property type="component" value="Unassembled WGS sequence"/>
</dbReference>
<keyword evidence="2" id="KW-1133">Transmembrane helix</keyword>
<dbReference type="OrthoDB" id="5374522at2759"/>
<protein>
    <submittedName>
        <fullName evidence="3">Uncharacterized protein</fullName>
    </submittedName>
</protein>
<evidence type="ECO:0000256" key="1">
    <source>
        <dbReference type="SAM" id="MobiDB-lite"/>
    </source>
</evidence>
<keyword evidence="2" id="KW-0812">Transmembrane</keyword>
<keyword evidence="2" id="KW-0472">Membrane</keyword>
<feature type="compositionally biased region" description="Acidic residues" evidence="1">
    <location>
        <begin position="287"/>
        <end position="303"/>
    </location>
</feature>